<comment type="caution">
    <text evidence="6">The sequence shown here is derived from an EMBL/GenBank/DDBJ whole genome shotgun (WGS) entry which is preliminary data.</text>
</comment>
<dbReference type="GO" id="GO:0051301">
    <property type="term" value="P:cell division"/>
    <property type="evidence" value="ECO:0007669"/>
    <property type="project" value="UniProtKB-KW"/>
</dbReference>
<feature type="compositionally biased region" description="Low complexity" evidence="5">
    <location>
        <begin position="1"/>
        <end position="30"/>
    </location>
</feature>
<accession>A0A841SNS0</accession>
<feature type="compositionally biased region" description="Low complexity" evidence="5">
    <location>
        <begin position="334"/>
        <end position="344"/>
    </location>
</feature>
<feature type="compositionally biased region" description="Acidic residues" evidence="5">
    <location>
        <begin position="352"/>
        <end position="363"/>
    </location>
</feature>
<protein>
    <submittedName>
        <fullName evidence="6">Segregation and condensation protein B</fullName>
    </submittedName>
</protein>
<evidence type="ECO:0000256" key="4">
    <source>
        <dbReference type="ARBA" id="ARBA00023306"/>
    </source>
</evidence>
<feature type="compositionally biased region" description="Low complexity" evidence="5">
    <location>
        <begin position="90"/>
        <end position="99"/>
    </location>
</feature>
<keyword evidence="4" id="KW-0131">Cell cycle</keyword>
<evidence type="ECO:0000313" key="6">
    <source>
        <dbReference type="EMBL" id="MBB6570925.1"/>
    </source>
</evidence>
<dbReference type="SUPFAM" id="SSF46785">
    <property type="entry name" value="Winged helix' DNA-binding domain"/>
    <property type="match status" value="2"/>
</dbReference>
<dbReference type="Proteomes" id="UP000553957">
    <property type="component" value="Unassembled WGS sequence"/>
</dbReference>
<dbReference type="PANTHER" id="PTHR34298">
    <property type="entry name" value="SEGREGATION AND CONDENSATION PROTEIN B"/>
    <property type="match status" value="1"/>
</dbReference>
<evidence type="ECO:0000256" key="1">
    <source>
        <dbReference type="ARBA" id="ARBA00022490"/>
    </source>
</evidence>
<feature type="compositionally biased region" description="Acidic residues" evidence="5">
    <location>
        <begin position="385"/>
        <end position="396"/>
    </location>
</feature>
<evidence type="ECO:0000313" key="7">
    <source>
        <dbReference type="Proteomes" id="UP000553957"/>
    </source>
</evidence>
<reference evidence="6 7" key="1">
    <citation type="submission" date="2020-08" db="EMBL/GenBank/DDBJ databases">
        <title>Sequencing the genomes of 1000 actinobacteria strains.</title>
        <authorList>
            <person name="Klenk H.-P."/>
        </authorList>
    </citation>
    <scope>NUCLEOTIDE SEQUENCE [LARGE SCALE GENOMIC DNA]</scope>
    <source>
        <strain evidence="6 7">DSM 15626</strain>
    </source>
</reference>
<dbReference type="Gene3D" id="1.10.10.10">
    <property type="entry name" value="Winged helix-like DNA-binding domain superfamily/Winged helix DNA-binding domain"/>
    <property type="match status" value="2"/>
</dbReference>
<dbReference type="EMBL" id="JACHKF010000001">
    <property type="protein sequence ID" value="MBB6570925.1"/>
    <property type="molecule type" value="Genomic_DNA"/>
</dbReference>
<dbReference type="Pfam" id="PF04079">
    <property type="entry name" value="SMC_ScpB"/>
    <property type="match status" value="1"/>
</dbReference>
<evidence type="ECO:0000256" key="3">
    <source>
        <dbReference type="ARBA" id="ARBA00022829"/>
    </source>
</evidence>
<keyword evidence="1" id="KW-0963">Cytoplasm</keyword>
<feature type="compositionally biased region" description="Low complexity" evidence="5">
    <location>
        <begin position="38"/>
        <end position="76"/>
    </location>
</feature>
<organism evidence="6 7">
    <name type="scientific">Kribbella sandramycini</name>
    <dbReference type="NCBI Taxonomy" id="60450"/>
    <lineage>
        <taxon>Bacteria</taxon>
        <taxon>Bacillati</taxon>
        <taxon>Actinomycetota</taxon>
        <taxon>Actinomycetes</taxon>
        <taxon>Propionibacteriales</taxon>
        <taxon>Kribbellaceae</taxon>
        <taxon>Kribbella</taxon>
    </lineage>
</organism>
<keyword evidence="2" id="KW-0132">Cell division</keyword>
<name>A0A841SNS0_9ACTN</name>
<feature type="compositionally biased region" description="Acidic residues" evidence="5">
    <location>
        <begin position="443"/>
        <end position="452"/>
    </location>
</feature>
<feature type="region of interest" description="Disordered" evidence="5">
    <location>
        <begin position="318"/>
        <end position="503"/>
    </location>
</feature>
<sequence>MTHPTTPNPQQTPADTEHTAAGADAEQTAADAEHTPVGADAEQAAGDADAEHTAGAAAGPQQTAGDLETADAPNPEAGGGDGGEADAEEAAANAGVDAGATGGGVGDGVTDVDAEGRGDEDYLPPGQTEVPVGDEVVVDDATMRRALEAILMVTDEPLPVLTLARAVGRPTGDVTGALEELSAEYGEQGRGFDLREIGGGWRYYTRPEAAVYVERFVLDGQQARLTQAALETLSVVAYKQPVSRARVSAIRGVNVDGVMRTLIARGLVEEAGADTESQATLYRTTTYFLERMGMQSLDDLPELAPYLPDMDDIEDELAAQSAAPEPPAEPEEAPGPLENDLAPEPQSPPAAEADDEDDEDDDTPQPGEPVVDEAEHSQSGTAEAETSDDEDDDESEYGATAGTPQSGVSVDDGESAVAVNEELDADAEESVHDGTGATAADDWQAEVADEAAEGLADGDGSVADGSPSAVANEELDADGDHVDAADGEAGDASAGEPVRSRWYPYDRTAEEIAAEGERRE</sequence>
<dbReference type="PANTHER" id="PTHR34298:SF2">
    <property type="entry name" value="SEGREGATION AND CONDENSATION PROTEIN B"/>
    <property type="match status" value="1"/>
</dbReference>
<dbReference type="InterPro" id="IPR005234">
    <property type="entry name" value="ScpB_csome_segregation"/>
</dbReference>
<feature type="region of interest" description="Disordered" evidence="5">
    <location>
        <begin position="1"/>
        <end position="131"/>
    </location>
</feature>
<dbReference type="GO" id="GO:0051304">
    <property type="term" value="P:chromosome separation"/>
    <property type="evidence" value="ECO:0007669"/>
    <property type="project" value="InterPro"/>
</dbReference>
<dbReference type="RefSeq" id="WP_337796837.1">
    <property type="nucleotide sequence ID" value="NZ_BAAAGT010000005.1"/>
</dbReference>
<dbReference type="InterPro" id="IPR036388">
    <property type="entry name" value="WH-like_DNA-bd_sf"/>
</dbReference>
<keyword evidence="3" id="KW-0159">Chromosome partition</keyword>
<dbReference type="InterPro" id="IPR036390">
    <property type="entry name" value="WH_DNA-bd_sf"/>
</dbReference>
<evidence type="ECO:0000256" key="5">
    <source>
        <dbReference type="SAM" id="MobiDB-lite"/>
    </source>
</evidence>
<evidence type="ECO:0000256" key="2">
    <source>
        <dbReference type="ARBA" id="ARBA00022618"/>
    </source>
</evidence>
<dbReference type="AlphaFoldDB" id="A0A841SNS0"/>
<gene>
    <name evidence="6" type="ORF">HNR71_006562</name>
</gene>
<dbReference type="NCBIfam" id="TIGR00281">
    <property type="entry name" value="SMC-Scp complex subunit ScpB"/>
    <property type="match status" value="1"/>
</dbReference>
<proteinExistence type="predicted"/>